<dbReference type="Proteomes" id="UP001174909">
    <property type="component" value="Unassembled WGS sequence"/>
</dbReference>
<dbReference type="NCBIfam" id="TIGR02684">
    <property type="entry name" value="dnstrm_HI1420"/>
    <property type="match status" value="1"/>
</dbReference>
<proteinExistence type="predicted"/>
<dbReference type="SUPFAM" id="SSF47413">
    <property type="entry name" value="lambda repressor-like DNA-binding domains"/>
    <property type="match status" value="1"/>
</dbReference>
<accession>A0AA35RAR8</accession>
<dbReference type="InterPro" id="IPR010982">
    <property type="entry name" value="Lambda_DNA-bd_dom_sf"/>
</dbReference>
<dbReference type="Pfam" id="PF21716">
    <property type="entry name" value="dnstrm_HI1420"/>
    <property type="match status" value="1"/>
</dbReference>
<dbReference type="PANTHER" id="PTHR40275">
    <property type="entry name" value="SSL7038 PROTEIN"/>
    <property type="match status" value="1"/>
</dbReference>
<dbReference type="GO" id="GO:0003677">
    <property type="term" value="F:DNA binding"/>
    <property type="evidence" value="ECO:0007669"/>
    <property type="project" value="InterPro"/>
</dbReference>
<dbReference type="AlphaFoldDB" id="A0AA35RAR8"/>
<reference evidence="1" key="1">
    <citation type="submission" date="2023-03" db="EMBL/GenBank/DDBJ databases">
        <authorList>
            <person name="Steffen K."/>
            <person name="Cardenas P."/>
        </authorList>
    </citation>
    <scope>NUCLEOTIDE SEQUENCE</scope>
</reference>
<dbReference type="InterPro" id="IPR014057">
    <property type="entry name" value="HI1420"/>
</dbReference>
<sequence length="101" mass="10777">MAKTITGPWDPAEHLNTQEDIVAYLEAALEDGDSQLIASVLGDIARSKGMTEIARETGLGRESLYKALSPNGNPEFATVLKVIRALGIRLRATDALSSASH</sequence>
<comment type="caution">
    <text evidence="1">The sequence shown here is derived from an EMBL/GenBank/DDBJ whole genome shotgun (WGS) entry which is preliminary data.</text>
</comment>
<dbReference type="EMBL" id="CASHTH010000814">
    <property type="protein sequence ID" value="CAI8008000.1"/>
    <property type="molecule type" value="Genomic_DNA"/>
</dbReference>
<organism evidence="1 2">
    <name type="scientific">Geodia barretti</name>
    <name type="common">Barrett's horny sponge</name>
    <dbReference type="NCBI Taxonomy" id="519541"/>
    <lineage>
        <taxon>Eukaryota</taxon>
        <taxon>Metazoa</taxon>
        <taxon>Porifera</taxon>
        <taxon>Demospongiae</taxon>
        <taxon>Heteroscleromorpha</taxon>
        <taxon>Tetractinellida</taxon>
        <taxon>Astrophorina</taxon>
        <taxon>Geodiidae</taxon>
        <taxon>Geodia</taxon>
    </lineage>
</organism>
<dbReference type="PANTHER" id="PTHR40275:SF1">
    <property type="entry name" value="SSL7038 PROTEIN"/>
    <property type="match status" value="1"/>
</dbReference>
<keyword evidence="2" id="KW-1185">Reference proteome</keyword>
<evidence type="ECO:0000313" key="2">
    <source>
        <dbReference type="Proteomes" id="UP001174909"/>
    </source>
</evidence>
<gene>
    <name evidence="1" type="ORF">GBAR_LOCUS5537</name>
</gene>
<name>A0AA35RAR8_GEOBA</name>
<protein>
    <submittedName>
        <fullName evidence="1">Uncharacterized protein HI_1420</fullName>
    </submittedName>
</protein>
<evidence type="ECO:0000313" key="1">
    <source>
        <dbReference type="EMBL" id="CAI8008000.1"/>
    </source>
</evidence>